<dbReference type="STRING" id="1317122.ATO12_17935"/>
<name>A0A023BV50_9FLAO</name>
<dbReference type="eggNOG" id="ENOG502ZBUM">
    <property type="taxonomic scope" value="Bacteria"/>
</dbReference>
<accession>A0A023BV50</accession>
<keyword evidence="2" id="KW-1185">Reference proteome</keyword>
<evidence type="ECO:0000313" key="2">
    <source>
        <dbReference type="Proteomes" id="UP000023541"/>
    </source>
</evidence>
<reference evidence="1 2" key="1">
    <citation type="submission" date="2014-04" db="EMBL/GenBank/DDBJ databases">
        <title>Aquimarina sp. 22II-S11-z7 Genome Sequencing.</title>
        <authorList>
            <person name="Lai Q."/>
        </authorList>
    </citation>
    <scope>NUCLEOTIDE SEQUENCE [LARGE SCALE GENOMIC DNA]</scope>
    <source>
        <strain evidence="1 2">22II-S11-z7</strain>
    </source>
</reference>
<sequence>MYKISVKTILISTLSIVSLYTLKAQTSSVQILQTTRLPKDTTITKTLIKSFDGFLSLKEKPNNQNTFVLPQNLLATSALLDELKDIEKSNKFKDDNFYKCYVNNILKLNDTEYLIQFYYMGTHQNKPILRANYSILAQKRNHQFYFYSPLHQNTVSWQTKTIGNNTFYFKNNFEISKALAYTSKIAEYDSILNIPKQSTKLYCAENFNEVLRLVGVDFKVDYNGYSHNTLIANENTTNLIIDGVLASNPEGFDPHDLWHSRLRKILPAEKTYKPVDEGCAFLFGGSWGYSWEEILQKFKRFIALNPDADWITLYNEGKNYGDEINKALRVDYTLNALLVKKINAEKGFSPILKLLSCGKKNEDYFPVLEEVTGITKNNFNQNIAKLIKQIK</sequence>
<dbReference type="RefSeq" id="WP_034242610.1">
    <property type="nucleotide sequence ID" value="NZ_AQRA01000005.1"/>
</dbReference>
<comment type="caution">
    <text evidence="1">The sequence shown here is derived from an EMBL/GenBank/DDBJ whole genome shotgun (WGS) entry which is preliminary data.</text>
</comment>
<protein>
    <submittedName>
        <fullName evidence="1">Uncharacterized protein</fullName>
    </submittedName>
</protein>
<gene>
    <name evidence="1" type="ORF">ATO12_17935</name>
</gene>
<evidence type="ECO:0000313" key="1">
    <source>
        <dbReference type="EMBL" id="EZH73814.1"/>
    </source>
</evidence>
<organism evidence="1 2">
    <name type="scientific">Aquimarina atlantica</name>
    <dbReference type="NCBI Taxonomy" id="1317122"/>
    <lineage>
        <taxon>Bacteria</taxon>
        <taxon>Pseudomonadati</taxon>
        <taxon>Bacteroidota</taxon>
        <taxon>Flavobacteriia</taxon>
        <taxon>Flavobacteriales</taxon>
        <taxon>Flavobacteriaceae</taxon>
        <taxon>Aquimarina</taxon>
    </lineage>
</organism>
<dbReference type="EMBL" id="AQRA01000005">
    <property type="protein sequence ID" value="EZH73814.1"/>
    <property type="molecule type" value="Genomic_DNA"/>
</dbReference>
<dbReference type="OrthoDB" id="788878at2"/>
<dbReference type="AlphaFoldDB" id="A0A023BV50"/>
<proteinExistence type="predicted"/>
<dbReference type="Proteomes" id="UP000023541">
    <property type="component" value="Unassembled WGS sequence"/>
</dbReference>